<evidence type="ECO:0000313" key="1">
    <source>
        <dbReference type="EMBL" id="AQK63753.1"/>
    </source>
</evidence>
<organism evidence="1">
    <name type="scientific">Zea mays</name>
    <name type="common">Maize</name>
    <dbReference type="NCBI Taxonomy" id="4577"/>
    <lineage>
        <taxon>Eukaryota</taxon>
        <taxon>Viridiplantae</taxon>
        <taxon>Streptophyta</taxon>
        <taxon>Embryophyta</taxon>
        <taxon>Tracheophyta</taxon>
        <taxon>Spermatophyta</taxon>
        <taxon>Magnoliopsida</taxon>
        <taxon>Liliopsida</taxon>
        <taxon>Poales</taxon>
        <taxon>Poaceae</taxon>
        <taxon>PACMAD clade</taxon>
        <taxon>Panicoideae</taxon>
        <taxon>Andropogonodae</taxon>
        <taxon>Andropogoneae</taxon>
        <taxon>Tripsacinae</taxon>
        <taxon>Zea</taxon>
    </lineage>
</organism>
<reference evidence="1" key="1">
    <citation type="submission" date="2015-12" db="EMBL/GenBank/DDBJ databases">
        <title>Update maize B73 reference genome by single molecule sequencing technologies.</title>
        <authorList>
            <consortium name="Maize Genome Sequencing Project"/>
            <person name="Ware D."/>
        </authorList>
    </citation>
    <scope>NUCLEOTIDE SEQUENCE</scope>
    <source>
        <tissue evidence="1">Seedling</tissue>
    </source>
</reference>
<name>A0A1D6GK79_MAIZE</name>
<protein>
    <submittedName>
        <fullName evidence="1">Protein UPSTREAM OF FLC</fullName>
    </submittedName>
</protein>
<sequence>MLLLWKISESLHCLKRVFS</sequence>
<dbReference type="AlphaFoldDB" id="A0A1D6GK79"/>
<dbReference type="EMBL" id="CM000781">
    <property type="protein sequence ID" value="AQK63753.1"/>
    <property type="molecule type" value="Genomic_DNA"/>
</dbReference>
<accession>A0A1D6GK79</accession>
<gene>
    <name evidence="1" type="ORF">ZEAMMB73_Zm00001d013519</name>
</gene>
<proteinExistence type="predicted"/>